<dbReference type="OrthoDB" id="416585at2759"/>
<evidence type="ECO:0000256" key="1">
    <source>
        <dbReference type="SAM" id="MobiDB-lite"/>
    </source>
</evidence>
<protein>
    <submittedName>
        <fullName evidence="2">Uncharacterized protein</fullName>
    </submittedName>
</protein>
<reference evidence="2 3" key="1">
    <citation type="submission" date="2019-03" db="EMBL/GenBank/DDBJ databases">
        <title>First draft genome of Liparis tanakae, snailfish: a comprehensive survey of snailfish specific genes.</title>
        <authorList>
            <person name="Kim W."/>
            <person name="Song I."/>
            <person name="Jeong J.-H."/>
            <person name="Kim D."/>
            <person name="Kim S."/>
            <person name="Ryu S."/>
            <person name="Song J.Y."/>
            <person name="Lee S.K."/>
        </authorList>
    </citation>
    <scope>NUCLEOTIDE SEQUENCE [LARGE SCALE GENOMIC DNA]</scope>
    <source>
        <tissue evidence="2">Muscle</tissue>
    </source>
</reference>
<keyword evidence="3" id="KW-1185">Reference proteome</keyword>
<gene>
    <name evidence="2" type="ORF">EYF80_056087</name>
</gene>
<organism evidence="2 3">
    <name type="scientific">Liparis tanakae</name>
    <name type="common">Tanaka's snailfish</name>
    <dbReference type="NCBI Taxonomy" id="230148"/>
    <lineage>
        <taxon>Eukaryota</taxon>
        <taxon>Metazoa</taxon>
        <taxon>Chordata</taxon>
        <taxon>Craniata</taxon>
        <taxon>Vertebrata</taxon>
        <taxon>Euteleostomi</taxon>
        <taxon>Actinopterygii</taxon>
        <taxon>Neopterygii</taxon>
        <taxon>Teleostei</taxon>
        <taxon>Neoteleostei</taxon>
        <taxon>Acanthomorphata</taxon>
        <taxon>Eupercaria</taxon>
        <taxon>Perciformes</taxon>
        <taxon>Cottioidei</taxon>
        <taxon>Cottales</taxon>
        <taxon>Liparidae</taxon>
        <taxon>Liparis</taxon>
    </lineage>
</organism>
<accession>A0A4Z2EYB9</accession>
<dbReference type="Proteomes" id="UP000314294">
    <property type="component" value="Unassembled WGS sequence"/>
</dbReference>
<sequence length="206" mass="22053">MRPPSAAEREVHALHELQQLLPVTGREAAARLLQTVEPGITGEPGNGTPGITAEPGTPDEPGVTGEPDIPGTPGTTDEPGITGAPDRGNRLQSGLPGMFTRSPSRKTSERPGSPHSAVRVRNSCVRQKTEAVSAVHCLASSLELRSWQLRLLLARSAARQKSLNERATSDRPATASAFLRSHLSQPENHRHIPANSTRVRKLSARE</sequence>
<dbReference type="EMBL" id="SRLO01002143">
    <property type="protein sequence ID" value="TNN33753.1"/>
    <property type="molecule type" value="Genomic_DNA"/>
</dbReference>
<feature type="region of interest" description="Disordered" evidence="1">
    <location>
        <begin position="35"/>
        <end position="119"/>
    </location>
</feature>
<feature type="region of interest" description="Disordered" evidence="1">
    <location>
        <begin position="161"/>
        <end position="206"/>
    </location>
</feature>
<proteinExistence type="predicted"/>
<name>A0A4Z2EYB9_9TELE</name>
<evidence type="ECO:0000313" key="2">
    <source>
        <dbReference type="EMBL" id="TNN33753.1"/>
    </source>
</evidence>
<comment type="caution">
    <text evidence="2">The sequence shown here is derived from an EMBL/GenBank/DDBJ whole genome shotgun (WGS) entry which is preliminary data.</text>
</comment>
<dbReference type="AlphaFoldDB" id="A0A4Z2EYB9"/>
<evidence type="ECO:0000313" key="3">
    <source>
        <dbReference type="Proteomes" id="UP000314294"/>
    </source>
</evidence>